<dbReference type="InterPro" id="IPR038332">
    <property type="entry name" value="PPE_sf"/>
</dbReference>
<dbReference type="Proteomes" id="UP000269998">
    <property type="component" value="Chromosome"/>
</dbReference>
<reference evidence="5" key="1">
    <citation type="submission" date="2018-02" db="EMBL/GenBank/DDBJ databases">
        <authorList>
            <person name="Seth-Smith MB H."/>
            <person name="Seth-Smith H."/>
        </authorList>
    </citation>
    <scope>NUCLEOTIDE SEQUENCE [LARGE SCALE GENOMIC DNA]</scope>
</reference>
<dbReference type="PANTHER" id="PTHR46766">
    <property type="entry name" value="GLUTAMINE-RICH PROTEIN 2"/>
    <property type="match status" value="1"/>
</dbReference>
<dbReference type="GO" id="GO:0052572">
    <property type="term" value="P:response to host immune response"/>
    <property type="evidence" value="ECO:0007669"/>
    <property type="project" value="TreeGrafter"/>
</dbReference>
<keyword evidence="5" id="KW-1185">Reference proteome</keyword>
<proteinExistence type="inferred from homology"/>
<evidence type="ECO:0000259" key="2">
    <source>
        <dbReference type="Pfam" id="PF00823"/>
    </source>
</evidence>
<organism evidence="4 5">
    <name type="scientific">Mycobacterium basiliense</name>
    <dbReference type="NCBI Taxonomy" id="2094119"/>
    <lineage>
        <taxon>Bacteria</taxon>
        <taxon>Bacillati</taxon>
        <taxon>Actinomycetota</taxon>
        <taxon>Actinomycetes</taxon>
        <taxon>Mycobacteriales</taxon>
        <taxon>Mycobacteriaceae</taxon>
        <taxon>Mycobacterium</taxon>
    </lineage>
</organism>
<name>A0A447GEH6_9MYCO</name>
<dbReference type="AlphaFoldDB" id="A0A447GEH6"/>
<sequence>MGAAVIALSDSVPTPPSDYGALPPEINSGRMYCGPGSASLLAAAGAWDSLAAELYSTAAGYGLVISELPTMCWFGPAADAMVAAALPFVGWLSTTATLAEQAGMQARAAAAAYEMAFAMTVPPSVIASNRALLLALVATNWFGQNSAAIAATEAQYAEMWAQDAAAMYEYAGSAAAASTLTPFTTPPHTTAPGGIARQAAAAASKPATVLSEAAARLASSYSLASQLGQQFALGASGDAQKYWIEILSALATTEGFIYDGGGLTLNALQVVGAMLFAPAVAAADAVAGPAGAAALSALAPLGAGPPVVASAGLASAIGPMSVPPAWSAQAAVSQARTVALSLPQTNAETAGLSGLLQGMPMRAQGQHGRNFGRRYGVRHRVVCRPPSAG</sequence>
<evidence type="ECO:0000256" key="1">
    <source>
        <dbReference type="ARBA" id="ARBA00010652"/>
    </source>
</evidence>
<feature type="domain" description="PPE family C-terminal" evidence="3">
    <location>
        <begin position="309"/>
        <end position="385"/>
    </location>
</feature>
<dbReference type="RefSeq" id="WP_158016777.1">
    <property type="nucleotide sequence ID" value="NZ_CBCSKE010000010.1"/>
</dbReference>
<gene>
    <name evidence="4" type="ORF">MB901379_02344</name>
</gene>
<dbReference type="SUPFAM" id="SSF140459">
    <property type="entry name" value="PE/PPE dimer-like"/>
    <property type="match status" value="1"/>
</dbReference>
<dbReference type="EMBL" id="LR130759">
    <property type="protein sequence ID" value="VDM88779.1"/>
    <property type="molecule type" value="Genomic_DNA"/>
</dbReference>
<dbReference type="Gene3D" id="1.20.1260.20">
    <property type="entry name" value="PPE superfamily"/>
    <property type="match status" value="1"/>
</dbReference>
<evidence type="ECO:0000259" key="3">
    <source>
        <dbReference type="Pfam" id="PF12484"/>
    </source>
</evidence>
<evidence type="ECO:0000313" key="4">
    <source>
        <dbReference type="EMBL" id="VDM88779.1"/>
    </source>
</evidence>
<comment type="similarity">
    <text evidence="1">Belongs to the mycobacterial PPE family.</text>
</comment>
<dbReference type="KEGG" id="mbai:MB901379_02344"/>
<accession>A0A447GEH6</accession>
<dbReference type="FunFam" id="1.20.1260.20:FF:000001">
    <property type="entry name" value="PPE family protein PPE41"/>
    <property type="match status" value="1"/>
</dbReference>
<evidence type="ECO:0000313" key="5">
    <source>
        <dbReference type="Proteomes" id="UP000269998"/>
    </source>
</evidence>
<dbReference type="InterPro" id="IPR000030">
    <property type="entry name" value="PPE_dom"/>
</dbReference>
<dbReference type="Pfam" id="PF00823">
    <property type="entry name" value="PPE"/>
    <property type="match status" value="1"/>
</dbReference>
<dbReference type="InterPro" id="IPR022171">
    <property type="entry name" value="PPE_C"/>
</dbReference>
<feature type="domain" description="PPE" evidence="2">
    <location>
        <begin position="18"/>
        <end position="181"/>
    </location>
</feature>
<protein>
    <submittedName>
        <fullName evidence="4">Putative PPE family protein PPE29</fullName>
    </submittedName>
</protein>
<dbReference type="Pfam" id="PF12484">
    <property type="entry name" value="PPE-SVP"/>
    <property type="match status" value="1"/>
</dbReference>
<dbReference type="PANTHER" id="PTHR46766:SF1">
    <property type="entry name" value="GLUTAMINE-RICH PROTEIN 2"/>
    <property type="match status" value="1"/>
</dbReference>
<dbReference type="OrthoDB" id="4764793at2"/>